<reference evidence="4" key="2">
    <citation type="journal article" date="2018" name="DNA Res.">
        <title>Comparative genome and transcriptome analyses reveal adaptations to opportunistic infections in woody plant degrading pathogens of Botryosphaeriaceae.</title>
        <authorList>
            <person name="Yan J.Y."/>
            <person name="Zhao W.S."/>
            <person name="Chen Z."/>
            <person name="Xing Q.K."/>
            <person name="Zhang W."/>
            <person name="Chethana K.W.T."/>
            <person name="Xue M.F."/>
            <person name="Xu J.P."/>
            <person name="Phillips A.J.L."/>
            <person name="Wang Y."/>
            <person name="Liu J.H."/>
            <person name="Liu M."/>
            <person name="Zhou Y."/>
            <person name="Jayawardena R.S."/>
            <person name="Manawasinghe I.S."/>
            <person name="Huang J.B."/>
            <person name="Qiao G.H."/>
            <person name="Fu C.Y."/>
            <person name="Guo F.F."/>
            <person name="Dissanayake A.J."/>
            <person name="Peng Y.L."/>
            <person name="Hyde K.D."/>
            <person name="Li X.H."/>
        </authorList>
    </citation>
    <scope>NUCLEOTIDE SEQUENCE</scope>
    <source>
        <strain evidence="4">CSS-01s</strain>
    </source>
</reference>
<dbReference type="InterPro" id="IPR026992">
    <property type="entry name" value="DIOX_N"/>
</dbReference>
<dbReference type="GO" id="GO:0016491">
    <property type="term" value="F:oxidoreductase activity"/>
    <property type="evidence" value="ECO:0007669"/>
    <property type="project" value="UniProtKB-KW"/>
</dbReference>
<dbReference type="PANTHER" id="PTHR47990">
    <property type="entry name" value="2-OXOGLUTARATE (2OG) AND FE(II)-DEPENDENT OXYGENASE SUPERFAMILY PROTEIN-RELATED"/>
    <property type="match status" value="1"/>
</dbReference>
<keyword evidence="2" id="KW-0408">Iron</keyword>
<evidence type="ECO:0000256" key="1">
    <source>
        <dbReference type="ARBA" id="ARBA00008056"/>
    </source>
</evidence>
<evidence type="ECO:0000313" key="5">
    <source>
        <dbReference type="Proteomes" id="UP000627934"/>
    </source>
</evidence>
<dbReference type="InterPro" id="IPR005123">
    <property type="entry name" value="Oxoglu/Fe-dep_dioxygenase_dom"/>
</dbReference>
<dbReference type="FunFam" id="2.60.120.330:FF:000030">
    <property type="entry name" value="Thymine dioxygenase"/>
    <property type="match status" value="1"/>
</dbReference>
<dbReference type="GO" id="GO:0046872">
    <property type="term" value="F:metal ion binding"/>
    <property type="evidence" value="ECO:0007669"/>
    <property type="project" value="UniProtKB-KW"/>
</dbReference>
<protein>
    <submittedName>
        <fullName evidence="4">2og-fe oxygenase family protein</fullName>
    </submittedName>
</protein>
<evidence type="ECO:0000259" key="3">
    <source>
        <dbReference type="PROSITE" id="PS51471"/>
    </source>
</evidence>
<dbReference type="Pfam" id="PF14226">
    <property type="entry name" value="DIOX_N"/>
    <property type="match status" value="1"/>
</dbReference>
<dbReference type="InterPro" id="IPR044861">
    <property type="entry name" value="IPNS-like_FE2OG_OXY"/>
</dbReference>
<organism evidence="4 5">
    <name type="scientific">Lasiodiplodia theobromae</name>
    <dbReference type="NCBI Taxonomy" id="45133"/>
    <lineage>
        <taxon>Eukaryota</taxon>
        <taxon>Fungi</taxon>
        <taxon>Dikarya</taxon>
        <taxon>Ascomycota</taxon>
        <taxon>Pezizomycotina</taxon>
        <taxon>Dothideomycetes</taxon>
        <taxon>Dothideomycetes incertae sedis</taxon>
        <taxon>Botryosphaeriales</taxon>
        <taxon>Botryosphaeriaceae</taxon>
        <taxon>Lasiodiplodia</taxon>
    </lineage>
</organism>
<feature type="domain" description="Fe2OG dioxygenase" evidence="3">
    <location>
        <begin position="191"/>
        <end position="308"/>
    </location>
</feature>
<dbReference type="AlphaFoldDB" id="A0A8H7IRD5"/>
<evidence type="ECO:0000256" key="2">
    <source>
        <dbReference type="RuleBase" id="RU003682"/>
    </source>
</evidence>
<dbReference type="PRINTS" id="PR00682">
    <property type="entry name" value="IPNSYNTHASE"/>
</dbReference>
<keyword evidence="2" id="KW-0479">Metal-binding</keyword>
<dbReference type="SUPFAM" id="SSF51197">
    <property type="entry name" value="Clavaminate synthase-like"/>
    <property type="match status" value="1"/>
</dbReference>
<evidence type="ECO:0000313" key="4">
    <source>
        <dbReference type="EMBL" id="KAF9630358.1"/>
    </source>
</evidence>
<dbReference type="InterPro" id="IPR027443">
    <property type="entry name" value="IPNS-like_sf"/>
</dbReference>
<keyword evidence="2" id="KW-0560">Oxidoreductase</keyword>
<reference evidence="4" key="1">
    <citation type="submission" date="2016-08" db="EMBL/GenBank/DDBJ databases">
        <authorList>
            <person name="Yan J."/>
        </authorList>
    </citation>
    <scope>NUCLEOTIDE SEQUENCE</scope>
    <source>
        <strain evidence="4">CSS-01s</strain>
    </source>
</reference>
<dbReference type="Proteomes" id="UP000627934">
    <property type="component" value="Unassembled WGS sequence"/>
</dbReference>
<dbReference type="Pfam" id="PF03171">
    <property type="entry name" value="2OG-FeII_Oxy"/>
    <property type="match status" value="1"/>
</dbReference>
<dbReference type="InterPro" id="IPR050231">
    <property type="entry name" value="Iron_ascorbate_oxido_reductase"/>
</dbReference>
<sequence>MAPIQVDSAVEKDDLFIPLIDFSQYTSGTPQERLNAAAALLSGFQRAGFVYLKNHGISPSTVRSVFDHSAQFFTRPQEQKDALAWYSPRANRGYVAHGREKVTRADFAGDVEALRQAVPDLKESLEIGREGEEGCPNMWPDRFGDEEGRKFREVMEGFHGRCKELHREVMGAIALGMGLGEGWFDGFTGRGDNTLRLLHYPAVEKEVFRRSDGQVQVRAGEHSDYGSLTLLFQDDRGGLQVLSPKGTFVDATPIPDTIVVNAGDLLERWANDTIKSTKHRVVEPPPKPGQEGLDKYPARYSVAYFCNPDFDKVIEAIPGTYEEGKQKYPSVLSGDYLAKRLSETYGDLDKYELKK</sequence>
<accession>A0A8H7IRD5</accession>
<proteinExistence type="inferred from homology"/>
<dbReference type="Gene3D" id="2.60.120.330">
    <property type="entry name" value="B-lactam Antibiotic, Isopenicillin N Synthase, Chain"/>
    <property type="match status" value="1"/>
</dbReference>
<comment type="caution">
    <text evidence="4">The sequence shown here is derived from an EMBL/GenBank/DDBJ whole genome shotgun (WGS) entry which is preliminary data.</text>
</comment>
<dbReference type="EMBL" id="MDYX01000040">
    <property type="protein sequence ID" value="KAF9630358.1"/>
    <property type="molecule type" value="Genomic_DNA"/>
</dbReference>
<name>A0A8H7IRD5_9PEZI</name>
<gene>
    <name evidence="4" type="ORF">BFW01_g920</name>
</gene>
<dbReference type="PROSITE" id="PS51471">
    <property type="entry name" value="FE2OG_OXY"/>
    <property type="match status" value="1"/>
</dbReference>
<dbReference type="GO" id="GO:0044283">
    <property type="term" value="P:small molecule biosynthetic process"/>
    <property type="evidence" value="ECO:0007669"/>
    <property type="project" value="UniProtKB-ARBA"/>
</dbReference>
<comment type="similarity">
    <text evidence="1 2">Belongs to the iron/ascorbate-dependent oxidoreductase family.</text>
</comment>